<proteinExistence type="predicted"/>
<organism evidence="2 3">
    <name type="scientific">Candidatus Desantisbacteria bacterium CG_4_10_14_0_8_um_filter_48_22</name>
    <dbReference type="NCBI Taxonomy" id="1974543"/>
    <lineage>
        <taxon>Bacteria</taxon>
        <taxon>Candidatus Desantisiibacteriota</taxon>
    </lineage>
</organism>
<evidence type="ECO:0000313" key="3">
    <source>
        <dbReference type="Proteomes" id="UP000229307"/>
    </source>
</evidence>
<feature type="transmembrane region" description="Helical" evidence="1">
    <location>
        <begin position="6"/>
        <end position="28"/>
    </location>
</feature>
<dbReference type="Proteomes" id="UP000229307">
    <property type="component" value="Unassembled WGS sequence"/>
</dbReference>
<accession>A0A2M7S7S9</accession>
<protein>
    <submittedName>
        <fullName evidence="2">Uncharacterized protein</fullName>
    </submittedName>
</protein>
<keyword evidence="1" id="KW-0812">Transmembrane</keyword>
<sequence length="135" mass="16099">MKKGIFLKIILAVILISVIIVIITNASLNKKFKVGTYKEEIVEKYGKPDIIIYPYDLDLTQVKYSYKFPLGYKINIYRVKSIWEKDKWKGIIKIPARFDMNKEKVKEIFVYDKKIWLEAVCFDNNNRVLYSFSWD</sequence>
<evidence type="ECO:0000256" key="1">
    <source>
        <dbReference type="SAM" id="Phobius"/>
    </source>
</evidence>
<dbReference type="AlphaFoldDB" id="A0A2M7S7S9"/>
<gene>
    <name evidence="2" type="ORF">COY52_09545</name>
</gene>
<dbReference type="EMBL" id="PFMR01000258">
    <property type="protein sequence ID" value="PIZ15529.1"/>
    <property type="molecule type" value="Genomic_DNA"/>
</dbReference>
<keyword evidence="1" id="KW-1133">Transmembrane helix</keyword>
<evidence type="ECO:0000313" key="2">
    <source>
        <dbReference type="EMBL" id="PIZ15529.1"/>
    </source>
</evidence>
<reference evidence="3" key="1">
    <citation type="submission" date="2017-09" db="EMBL/GenBank/DDBJ databases">
        <title>Depth-based differentiation of microbial function through sediment-hosted aquifers and enrichment of novel symbionts in the deep terrestrial subsurface.</title>
        <authorList>
            <person name="Probst A.J."/>
            <person name="Ladd B."/>
            <person name="Jarett J.K."/>
            <person name="Geller-Mcgrath D.E."/>
            <person name="Sieber C.M.K."/>
            <person name="Emerson J.B."/>
            <person name="Anantharaman K."/>
            <person name="Thomas B.C."/>
            <person name="Malmstrom R."/>
            <person name="Stieglmeier M."/>
            <person name="Klingl A."/>
            <person name="Woyke T."/>
            <person name="Ryan C.M."/>
            <person name="Banfield J.F."/>
        </authorList>
    </citation>
    <scope>NUCLEOTIDE SEQUENCE [LARGE SCALE GENOMIC DNA]</scope>
</reference>
<keyword evidence="1" id="KW-0472">Membrane</keyword>
<comment type="caution">
    <text evidence="2">The sequence shown here is derived from an EMBL/GenBank/DDBJ whole genome shotgun (WGS) entry which is preliminary data.</text>
</comment>
<name>A0A2M7S7S9_9BACT</name>